<reference evidence="2" key="1">
    <citation type="submission" date="2016-02" db="EMBL/GenBank/DDBJ databases">
        <authorList>
            <person name="Schultz-Johansen M."/>
            <person name="Glaring M.A."/>
            <person name="Bech P.K."/>
            <person name="Stougaard P."/>
        </authorList>
    </citation>
    <scope>NUCLEOTIDE SEQUENCE [LARGE SCALE GENOMIC DNA]</scope>
    <source>
        <strain evidence="2">S66</strain>
    </source>
</reference>
<sequence>MAWHPLYLIALPQLGKHENDLKPVGQTGGSQISDATLTGWRGFTHKIKYLIIMKINISLVSNLASKISDFYKLAALYT</sequence>
<dbReference type="AlphaFoldDB" id="A0A136A1J5"/>
<comment type="caution">
    <text evidence="1">The sequence shown here is derived from an EMBL/GenBank/DDBJ whole genome shotgun (WGS) entry which is preliminary data.</text>
</comment>
<gene>
    <name evidence="1" type="ORF">AX660_12955</name>
</gene>
<proteinExistence type="predicted"/>
<evidence type="ECO:0000313" key="2">
    <source>
        <dbReference type="Proteomes" id="UP000070299"/>
    </source>
</evidence>
<protein>
    <submittedName>
        <fullName evidence="1">Uncharacterized protein</fullName>
    </submittedName>
</protein>
<organism evidence="1 2">
    <name type="scientific">Paraglaciecola hydrolytica</name>
    <dbReference type="NCBI Taxonomy" id="1799789"/>
    <lineage>
        <taxon>Bacteria</taxon>
        <taxon>Pseudomonadati</taxon>
        <taxon>Pseudomonadota</taxon>
        <taxon>Gammaproteobacteria</taxon>
        <taxon>Alteromonadales</taxon>
        <taxon>Alteromonadaceae</taxon>
        <taxon>Paraglaciecola</taxon>
    </lineage>
</organism>
<evidence type="ECO:0000313" key="1">
    <source>
        <dbReference type="EMBL" id="KXI29067.1"/>
    </source>
</evidence>
<dbReference type="Proteomes" id="UP000070299">
    <property type="component" value="Unassembled WGS sequence"/>
</dbReference>
<keyword evidence="2" id="KW-1185">Reference proteome</keyword>
<dbReference type="EMBL" id="LSNE01000005">
    <property type="protein sequence ID" value="KXI29067.1"/>
    <property type="molecule type" value="Genomic_DNA"/>
</dbReference>
<name>A0A136A1J5_9ALTE</name>
<accession>A0A136A1J5</accession>